<protein>
    <submittedName>
        <fullName evidence="1">Uncharacterized protein</fullName>
    </submittedName>
</protein>
<evidence type="ECO:0000313" key="1">
    <source>
        <dbReference type="EMBL" id="AUG51481.1"/>
    </source>
</evidence>
<reference evidence="1 2" key="1">
    <citation type="submission" date="2017-10" db="EMBL/GenBank/DDBJ databases">
        <title>Biodiversity and function of Thalassospira species in the particle-attached aromatic-hydrocarbon-degrading consortia from the surface seawater of the China South Sea.</title>
        <authorList>
            <person name="Dong C."/>
            <person name="Liu R."/>
            <person name="Shao Z."/>
        </authorList>
    </citation>
    <scope>NUCLEOTIDE SEQUENCE [LARGE SCALE GENOMIC DNA]</scope>
    <source>
        <strain evidence="1 2">CSC3H3</strain>
    </source>
</reference>
<gene>
    <name evidence="1" type="ORF">CSC3H3_01225</name>
</gene>
<proteinExistence type="predicted"/>
<accession>A0ABM6Q4T0</accession>
<keyword evidence="2" id="KW-1185">Reference proteome</keyword>
<organism evidence="1 2">
    <name type="scientific">Thalassospira marina</name>
    <dbReference type="NCBI Taxonomy" id="2048283"/>
    <lineage>
        <taxon>Bacteria</taxon>
        <taxon>Pseudomonadati</taxon>
        <taxon>Pseudomonadota</taxon>
        <taxon>Alphaproteobacteria</taxon>
        <taxon>Rhodospirillales</taxon>
        <taxon>Thalassospiraceae</taxon>
        <taxon>Thalassospira</taxon>
    </lineage>
</organism>
<sequence>MPIFKKSGGIEIVICSGHGPVRFVSSTTETSYPKNKKSHIPPASAVCSWSLLHHAAIDANVPLFDAPVFLWMRLPDFLVAISQTISQSIFGPVGRSPPFRVMSA</sequence>
<evidence type="ECO:0000313" key="2">
    <source>
        <dbReference type="Proteomes" id="UP000233458"/>
    </source>
</evidence>
<name>A0ABM6Q4T0_9PROT</name>
<dbReference type="Proteomes" id="UP000233458">
    <property type="component" value="Chromosome"/>
</dbReference>
<dbReference type="EMBL" id="CP024199">
    <property type="protein sequence ID" value="AUG51481.1"/>
    <property type="molecule type" value="Genomic_DNA"/>
</dbReference>